<gene>
    <name evidence="1" type="ORF">AB5J55_17905</name>
</gene>
<reference evidence="1" key="1">
    <citation type="submission" date="2024-07" db="EMBL/GenBank/DDBJ databases">
        <authorList>
            <person name="Yu S.T."/>
        </authorList>
    </citation>
    <scope>NUCLEOTIDE SEQUENCE</scope>
    <source>
        <strain evidence="1">R11</strain>
    </source>
</reference>
<dbReference type="AlphaFoldDB" id="A0AB39N0M0"/>
<accession>A0AB39N0M0</accession>
<dbReference type="RefSeq" id="WP_369271653.1">
    <property type="nucleotide sequence ID" value="NZ_CP163432.1"/>
</dbReference>
<name>A0AB39N0M0_9ACTN</name>
<proteinExistence type="predicted"/>
<evidence type="ECO:0000313" key="1">
    <source>
        <dbReference type="EMBL" id="XDQ11405.1"/>
    </source>
</evidence>
<dbReference type="EMBL" id="CP163432">
    <property type="protein sequence ID" value="XDQ11405.1"/>
    <property type="molecule type" value="Genomic_DNA"/>
</dbReference>
<organism evidence="1">
    <name type="scientific">Streptomyces sp. R11</name>
    <dbReference type="NCBI Taxonomy" id="3238625"/>
    <lineage>
        <taxon>Bacteria</taxon>
        <taxon>Bacillati</taxon>
        <taxon>Actinomycetota</taxon>
        <taxon>Actinomycetes</taxon>
        <taxon>Kitasatosporales</taxon>
        <taxon>Streptomycetaceae</taxon>
        <taxon>Streptomyces</taxon>
    </lineage>
</organism>
<sequence length="119" mass="12073">MTGTVTNNVAAAGTPAFGGGVTGDTFDRWRILANGTIEAGSGSTARDTNWRRSAANEWTTDDSVIVTLMLRHLGTTLGFYGAAATTKPVVTGSRGGNAALASLLTALANLGLVTDNTTA</sequence>
<protein>
    <submittedName>
        <fullName evidence="1">Uncharacterized protein</fullName>
    </submittedName>
</protein>